<dbReference type="PANTHER" id="PTHR43242:SF1">
    <property type="entry name" value="NAD(P)-BINDING ROSSMANN-FOLD SUPERFAMILY PROTEIN"/>
    <property type="match status" value="1"/>
</dbReference>
<keyword evidence="3" id="KW-1185">Reference proteome</keyword>
<dbReference type="KEGG" id="dalk:DSCA_44060"/>
<accession>A0A5K7YMP6</accession>
<dbReference type="EMBL" id="AP021874">
    <property type="protein sequence ID" value="BBO70476.1"/>
    <property type="molecule type" value="Genomic_DNA"/>
</dbReference>
<evidence type="ECO:0000259" key="1">
    <source>
        <dbReference type="Pfam" id="PF04321"/>
    </source>
</evidence>
<dbReference type="RefSeq" id="WP_155318421.1">
    <property type="nucleotide sequence ID" value="NZ_AP021874.1"/>
</dbReference>
<gene>
    <name evidence="2" type="ORF">DSCA_44060</name>
</gene>
<dbReference type="SUPFAM" id="SSF51735">
    <property type="entry name" value="NAD(P)-binding Rossmann-fold domains"/>
    <property type="match status" value="1"/>
</dbReference>
<evidence type="ECO:0000313" key="3">
    <source>
        <dbReference type="Proteomes" id="UP000427906"/>
    </source>
</evidence>
<dbReference type="Pfam" id="PF04321">
    <property type="entry name" value="RmlD_sub_bind"/>
    <property type="match status" value="1"/>
</dbReference>
<sequence length="302" mass="32281">MASATDAGRLLITGASGFLGWHLCRQARAGWAVYALWRHHPVTVPGVITVQGDLTNAGFMESLLREIRPQAVIHAAAQSSNGFCESHAHDSLQINVLATERLAGLCRRLTIPFVFTSTDMVFDGTRPPYAENDPAAPLSAYGRQKADAEQRVLHGHPRALICRLPLLIGLSGGHGSTFSLKIIEALDGGAPVSLFADEFRTPVDGESAAAGILMALGRGTGVLHLGGRTRISRLQMGRRLAAIMGAGEDGIRPASLDDTAAGTRRPPDVALDSRRAYARGYDPLDLDRALARLVRLHREGCS</sequence>
<dbReference type="Proteomes" id="UP000427906">
    <property type="component" value="Chromosome"/>
</dbReference>
<name>A0A5K7YMP6_9BACT</name>
<proteinExistence type="predicted"/>
<dbReference type="GO" id="GO:0019305">
    <property type="term" value="P:dTDP-rhamnose biosynthetic process"/>
    <property type="evidence" value="ECO:0007669"/>
    <property type="project" value="UniProtKB-UniPathway"/>
</dbReference>
<organism evidence="2 3">
    <name type="scientific">Desulfosarcina alkanivorans</name>
    <dbReference type="NCBI Taxonomy" id="571177"/>
    <lineage>
        <taxon>Bacteria</taxon>
        <taxon>Pseudomonadati</taxon>
        <taxon>Thermodesulfobacteriota</taxon>
        <taxon>Desulfobacteria</taxon>
        <taxon>Desulfobacterales</taxon>
        <taxon>Desulfosarcinaceae</taxon>
        <taxon>Desulfosarcina</taxon>
    </lineage>
</organism>
<dbReference type="UniPathway" id="UPA00124"/>
<dbReference type="Gene3D" id="3.40.50.720">
    <property type="entry name" value="NAD(P)-binding Rossmann-like Domain"/>
    <property type="match status" value="1"/>
</dbReference>
<dbReference type="InterPro" id="IPR029903">
    <property type="entry name" value="RmlD-like-bd"/>
</dbReference>
<dbReference type="InterPro" id="IPR036291">
    <property type="entry name" value="NAD(P)-bd_dom_sf"/>
</dbReference>
<protein>
    <submittedName>
        <fullName evidence="2">NAD(P)-dependent oxidoreductase</fullName>
    </submittedName>
</protein>
<feature type="domain" description="RmlD-like substrate binding" evidence="1">
    <location>
        <begin position="9"/>
        <end position="290"/>
    </location>
</feature>
<dbReference type="CDD" id="cd05254">
    <property type="entry name" value="dTDP_HR_like_SDR_e"/>
    <property type="match status" value="1"/>
</dbReference>
<reference evidence="2 3" key="1">
    <citation type="submission" date="2019-11" db="EMBL/GenBank/DDBJ databases">
        <title>Comparative genomics of hydrocarbon-degrading Desulfosarcina strains.</title>
        <authorList>
            <person name="Watanabe M."/>
            <person name="Kojima H."/>
            <person name="Fukui M."/>
        </authorList>
    </citation>
    <scope>NUCLEOTIDE SEQUENCE [LARGE SCALE GENOMIC DNA]</scope>
    <source>
        <strain evidence="2 3">PL12</strain>
    </source>
</reference>
<evidence type="ECO:0000313" key="2">
    <source>
        <dbReference type="EMBL" id="BBO70476.1"/>
    </source>
</evidence>
<dbReference type="OrthoDB" id="9803892at2"/>
<dbReference type="AlphaFoldDB" id="A0A5K7YMP6"/>
<dbReference type="PANTHER" id="PTHR43242">
    <property type="entry name" value="NAD(P)-BINDING ROSSMANN-FOLD SUPERFAMILY PROTEIN"/>
    <property type="match status" value="1"/>
</dbReference>